<dbReference type="Proteomes" id="UP000594468">
    <property type="component" value="Chromosome"/>
</dbReference>
<evidence type="ECO:0000256" key="1">
    <source>
        <dbReference type="ARBA" id="ARBA00023122"/>
    </source>
</evidence>
<dbReference type="SUPFAM" id="SSF54631">
    <property type="entry name" value="CBS-domain pair"/>
    <property type="match status" value="1"/>
</dbReference>
<name>A0A7S8IFX9_9CHLR</name>
<dbReference type="InterPro" id="IPR051257">
    <property type="entry name" value="Diverse_CBS-Domain"/>
</dbReference>
<dbReference type="CDD" id="cd04584">
    <property type="entry name" value="CBS_pair_AcuB_like"/>
    <property type="match status" value="1"/>
</dbReference>
<evidence type="ECO:0000256" key="2">
    <source>
        <dbReference type="PROSITE-ProRule" id="PRU00703"/>
    </source>
</evidence>
<dbReference type="EMBL" id="CP062983">
    <property type="protein sequence ID" value="QPC85185.1"/>
    <property type="molecule type" value="Genomic_DNA"/>
</dbReference>
<evidence type="ECO:0000313" key="5">
    <source>
        <dbReference type="Proteomes" id="UP000594468"/>
    </source>
</evidence>
<feature type="domain" description="CBS" evidence="3">
    <location>
        <begin position="7"/>
        <end position="62"/>
    </location>
</feature>
<dbReference type="Gene3D" id="3.10.580.10">
    <property type="entry name" value="CBS-domain"/>
    <property type="match status" value="1"/>
</dbReference>
<dbReference type="PANTHER" id="PTHR43080">
    <property type="entry name" value="CBS DOMAIN-CONTAINING PROTEIN CBSX3, MITOCHONDRIAL"/>
    <property type="match status" value="1"/>
</dbReference>
<reference evidence="4 5" key="1">
    <citation type="submission" date="2020-02" db="EMBL/GenBank/DDBJ databases">
        <authorList>
            <person name="Zheng R.K."/>
            <person name="Sun C.M."/>
        </authorList>
    </citation>
    <scope>NUCLEOTIDE SEQUENCE [LARGE SCALE GENOMIC DNA]</scope>
    <source>
        <strain evidence="5">rifampicinis</strain>
    </source>
</reference>
<keyword evidence="5" id="KW-1185">Reference proteome</keyword>
<accession>A0A7S8IFX9</accession>
<feature type="domain" description="CBS" evidence="3">
    <location>
        <begin position="81"/>
        <end position="138"/>
    </location>
</feature>
<dbReference type="PANTHER" id="PTHR43080:SF2">
    <property type="entry name" value="CBS DOMAIN-CONTAINING PROTEIN"/>
    <property type="match status" value="1"/>
</dbReference>
<protein>
    <submittedName>
        <fullName evidence="4">CBS domain-containing protein</fullName>
    </submittedName>
</protein>
<organism evidence="4 5">
    <name type="scientific">Phototrophicus methaneseepsis</name>
    <dbReference type="NCBI Taxonomy" id="2710758"/>
    <lineage>
        <taxon>Bacteria</taxon>
        <taxon>Bacillati</taxon>
        <taxon>Chloroflexota</taxon>
        <taxon>Candidatus Thermofontia</taxon>
        <taxon>Phototrophicales</taxon>
        <taxon>Phototrophicaceae</taxon>
        <taxon>Phototrophicus</taxon>
    </lineage>
</organism>
<dbReference type="AlphaFoldDB" id="A0A7S8IFX9"/>
<sequence length="140" mass="15455">MIVKDWMTHDVLTASPDMPISDAHQIMKERGIRRLPVVEHEKLVGIVTIGDVREASPSDATTLSIWELNYLWAQLTVGKIMSKNVLTVKADTPILDAAEMMLENKISGLPVVGKGGHLEGIITESDIFRLLVRSRVATPD</sequence>
<dbReference type="SMART" id="SM00116">
    <property type="entry name" value="CBS"/>
    <property type="match status" value="2"/>
</dbReference>
<dbReference type="InterPro" id="IPR000644">
    <property type="entry name" value="CBS_dom"/>
</dbReference>
<evidence type="ECO:0000313" key="4">
    <source>
        <dbReference type="EMBL" id="QPC85185.1"/>
    </source>
</evidence>
<proteinExistence type="predicted"/>
<dbReference type="InterPro" id="IPR046342">
    <property type="entry name" value="CBS_dom_sf"/>
</dbReference>
<keyword evidence="1 2" id="KW-0129">CBS domain</keyword>
<evidence type="ECO:0000259" key="3">
    <source>
        <dbReference type="PROSITE" id="PS51371"/>
    </source>
</evidence>
<gene>
    <name evidence="4" type="ORF">G4Y79_11150</name>
</gene>
<dbReference type="Pfam" id="PF00571">
    <property type="entry name" value="CBS"/>
    <property type="match status" value="2"/>
</dbReference>
<dbReference type="KEGG" id="pmet:G4Y79_11150"/>
<dbReference type="PROSITE" id="PS51371">
    <property type="entry name" value="CBS"/>
    <property type="match status" value="2"/>
</dbReference>